<reference evidence="2" key="2">
    <citation type="submission" date="2024-07" db="EMBL/GenBank/DDBJ databases">
        <title>Streptomyces haneummycinica sp. nov., a new antibiotic-producing actinobacterium isolated from marine sediment.</title>
        <authorList>
            <person name="Uemura M."/>
            <person name="Hamada M."/>
            <person name="Hirano S."/>
            <person name="Kobayashi K."/>
            <person name="Ohshiro T."/>
            <person name="Kobayashi T."/>
            <person name="Terahara T."/>
        </authorList>
    </citation>
    <scope>NUCLEOTIDE SEQUENCE</scope>
    <source>
        <strain evidence="2">KM77-8</strain>
    </source>
</reference>
<accession>A0AAT9HH29</accession>
<organism evidence="2">
    <name type="scientific">Streptomyces haneummycinicus</name>
    <dbReference type="NCBI Taxonomy" id="3074435"/>
    <lineage>
        <taxon>Bacteria</taxon>
        <taxon>Bacillati</taxon>
        <taxon>Actinomycetota</taxon>
        <taxon>Actinomycetes</taxon>
        <taxon>Kitasatosporales</taxon>
        <taxon>Streptomycetaceae</taxon>
        <taxon>Streptomyces</taxon>
    </lineage>
</organism>
<gene>
    <name evidence="2" type="ORF">SHKM778_31070</name>
</gene>
<reference evidence="2" key="1">
    <citation type="submission" date="2024-06" db="EMBL/GenBank/DDBJ databases">
        <authorList>
            <consortium name="consrtm"/>
            <person name="Uemura M."/>
            <person name="Terahara T."/>
        </authorList>
    </citation>
    <scope>NUCLEOTIDE SEQUENCE</scope>
    <source>
        <strain evidence="2">KM77-8</strain>
    </source>
</reference>
<feature type="compositionally biased region" description="Polar residues" evidence="1">
    <location>
        <begin position="13"/>
        <end position="26"/>
    </location>
</feature>
<evidence type="ECO:0000256" key="1">
    <source>
        <dbReference type="SAM" id="MobiDB-lite"/>
    </source>
</evidence>
<dbReference type="EMBL" id="AP035768">
    <property type="protein sequence ID" value="BFO16719.1"/>
    <property type="molecule type" value="Genomic_DNA"/>
</dbReference>
<evidence type="ECO:0000313" key="2">
    <source>
        <dbReference type="EMBL" id="BFO16719.1"/>
    </source>
</evidence>
<protein>
    <submittedName>
        <fullName evidence="2">Uncharacterized protein</fullName>
    </submittedName>
</protein>
<sequence>MPGSGSLAHGSDQARTVRSTQSSSTEGAFAPAVRVCAPYWQAWRRRRPSYTSICQVSAAWLSGSFTFAWTVGRCPASAGNDQYR</sequence>
<name>A0AAT9HH29_9ACTN</name>
<feature type="region of interest" description="Disordered" evidence="1">
    <location>
        <begin position="1"/>
        <end position="27"/>
    </location>
</feature>
<dbReference type="AlphaFoldDB" id="A0AAT9HH29"/>
<proteinExistence type="predicted"/>